<dbReference type="AlphaFoldDB" id="A0A8B6C809"/>
<feature type="domain" description="Chromo" evidence="1">
    <location>
        <begin position="166"/>
        <end position="205"/>
    </location>
</feature>
<name>A0A8B6C809_MYTGA</name>
<dbReference type="PANTHER" id="PTHR46585:SF4">
    <property type="entry name" value="C3H1-TYPE DOMAIN-CONTAINING PROTEIN"/>
    <property type="match status" value="1"/>
</dbReference>
<sequence>MKASLAERVILTLKRNIFRFLTKERTNRYIEKLQDFVDSCNNTPHSSLGNIAPSNIDDEKDQSDLWAYMYLKQNKKSSNSHEGKTEKPKHHYAFRTGDMVRISFVKRAFQKSYDQQWTSKIFKIAERFLFQGFLMFRLIDFKNRLIKGWFQAPELQKVVKNTDSLWYIENIIRKRKRHGRIEYFVKWQDWDDSYNSWIPKSDVEQ</sequence>
<gene>
    <name evidence="2" type="ORF">MGAL_10B083597</name>
</gene>
<proteinExistence type="predicted"/>
<dbReference type="Pfam" id="PF00385">
    <property type="entry name" value="Chromo"/>
    <property type="match status" value="1"/>
</dbReference>
<dbReference type="InterPro" id="IPR000953">
    <property type="entry name" value="Chromo/chromo_shadow_dom"/>
</dbReference>
<evidence type="ECO:0000313" key="2">
    <source>
        <dbReference type="EMBL" id="VDI00403.1"/>
    </source>
</evidence>
<organism evidence="2 3">
    <name type="scientific">Mytilus galloprovincialis</name>
    <name type="common">Mediterranean mussel</name>
    <dbReference type="NCBI Taxonomy" id="29158"/>
    <lineage>
        <taxon>Eukaryota</taxon>
        <taxon>Metazoa</taxon>
        <taxon>Spiralia</taxon>
        <taxon>Lophotrochozoa</taxon>
        <taxon>Mollusca</taxon>
        <taxon>Bivalvia</taxon>
        <taxon>Autobranchia</taxon>
        <taxon>Pteriomorphia</taxon>
        <taxon>Mytilida</taxon>
        <taxon>Mytiloidea</taxon>
        <taxon>Mytilidae</taxon>
        <taxon>Mytilinae</taxon>
        <taxon>Mytilus</taxon>
    </lineage>
</organism>
<dbReference type="PANTHER" id="PTHR46585">
    <property type="entry name" value="INTEGRASE CORE DOMAIN CONTAINING PROTEIN"/>
    <property type="match status" value="1"/>
</dbReference>
<evidence type="ECO:0000313" key="3">
    <source>
        <dbReference type="Proteomes" id="UP000596742"/>
    </source>
</evidence>
<dbReference type="CDD" id="cd00024">
    <property type="entry name" value="CD_CSD"/>
    <property type="match status" value="1"/>
</dbReference>
<dbReference type="InterPro" id="IPR016197">
    <property type="entry name" value="Chromo-like_dom_sf"/>
</dbReference>
<dbReference type="InterPro" id="IPR023780">
    <property type="entry name" value="Chromo_domain"/>
</dbReference>
<accession>A0A8B6C809</accession>
<keyword evidence="3" id="KW-1185">Reference proteome</keyword>
<dbReference type="SUPFAM" id="SSF54160">
    <property type="entry name" value="Chromo domain-like"/>
    <property type="match status" value="1"/>
</dbReference>
<dbReference type="Gene3D" id="2.40.50.40">
    <property type="match status" value="1"/>
</dbReference>
<evidence type="ECO:0000259" key="1">
    <source>
        <dbReference type="PROSITE" id="PS50013"/>
    </source>
</evidence>
<dbReference type="Proteomes" id="UP000596742">
    <property type="component" value="Unassembled WGS sequence"/>
</dbReference>
<dbReference type="SMART" id="SM00298">
    <property type="entry name" value="CHROMO"/>
    <property type="match status" value="1"/>
</dbReference>
<dbReference type="PROSITE" id="PS50013">
    <property type="entry name" value="CHROMO_2"/>
    <property type="match status" value="1"/>
</dbReference>
<comment type="caution">
    <text evidence="2">The sequence shown here is derived from an EMBL/GenBank/DDBJ whole genome shotgun (WGS) entry which is preliminary data.</text>
</comment>
<dbReference type="OrthoDB" id="6124536at2759"/>
<reference evidence="2" key="1">
    <citation type="submission" date="2018-11" db="EMBL/GenBank/DDBJ databases">
        <authorList>
            <person name="Alioto T."/>
            <person name="Alioto T."/>
        </authorList>
    </citation>
    <scope>NUCLEOTIDE SEQUENCE</scope>
</reference>
<dbReference type="EMBL" id="UYJE01001230">
    <property type="protein sequence ID" value="VDI00403.1"/>
    <property type="molecule type" value="Genomic_DNA"/>
</dbReference>
<protein>
    <recommendedName>
        <fullName evidence="1">Chromo domain-containing protein</fullName>
    </recommendedName>
</protein>